<name>A0A1I3LXZ9_9RHOB</name>
<feature type="region of interest" description="Disordered" evidence="1">
    <location>
        <begin position="1"/>
        <end position="22"/>
    </location>
</feature>
<gene>
    <name evidence="2" type="ORF">SAMN04487991_1181</name>
</gene>
<evidence type="ECO:0000313" key="3">
    <source>
        <dbReference type="Proteomes" id="UP000199630"/>
    </source>
</evidence>
<organism evidence="2 3">
    <name type="scientific">Celeribacter neptunius</name>
    <dbReference type="NCBI Taxonomy" id="588602"/>
    <lineage>
        <taxon>Bacteria</taxon>
        <taxon>Pseudomonadati</taxon>
        <taxon>Pseudomonadota</taxon>
        <taxon>Alphaproteobacteria</taxon>
        <taxon>Rhodobacterales</taxon>
        <taxon>Roseobacteraceae</taxon>
        <taxon>Celeribacter</taxon>
    </lineage>
</organism>
<dbReference type="STRING" id="588602.SAMN04487991_1181"/>
<dbReference type="RefSeq" id="WP_245781107.1">
    <property type="nucleotide sequence ID" value="NZ_FORH01000001.1"/>
</dbReference>
<evidence type="ECO:0000313" key="2">
    <source>
        <dbReference type="EMBL" id="SFI89649.1"/>
    </source>
</evidence>
<proteinExistence type="predicted"/>
<evidence type="ECO:0000256" key="1">
    <source>
        <dbReference type="SAM" id="MobiDB-lite"/>
    </source>
</evidence>
<sequence>MAQKDMPQDMQQEMHPQVDEALDPGGLIRESYRIEGITLSEARSIFLDWAIKIDPALAPQIAIRRLLALYAGVAVPGHPMTVVLEEGLGKLSGPAGRRGGSRARRSGLG</sequence>
<reference evidence="3" key="1">
    <citation type="submission" date="2016-10" db="EMBL/GenBank/DDBJ databases">
        <authorList>
            <person name="Varghese N."/>
            <person name="Submissions S."/>
        </authorList>
    </citation>
    <scope>NUCLEOTIDE SEQUENCE [LARGE SCALE GENOMIC DNA]</scope>
    <source>
        <strain evidence="3">DSM 26471</strain>
    </source>
</reference>
<dbReference type="AlphaFoldDB" id="A0A1I3LXZ9"/>
<dbReference type="EMBL" id="FORH01000001">
    <property type="protein sequence ID" value="SFI89649.1"/>
    <property type="molecule type" value="Genomic_DNA"/>
</dbReference>
<protein>
    <submittedName>
        <fullName evidence="2">Uncharacterized protein</fullName>
    </submittedName>
</protein>
<keyword evidence="3" id="KW-1185">Reference proteome</keyword>
<accession>A0A1I3LXZ9</accession>
<feature type="region of interest" description="Disordered" evidence="1">
    <location>
        <begin position="90"/>
        <end position="109"/>
    </location>
</feature>
<dbReference type="Proteomes" id="UP000199630">
    <property type="component" value="Unassembled WGS sequence"/>
</dbReference>
<feature type="compositionally biased region" description="Basic residues" evidence="1">
    <location>
        <begin position="99"/>
        <end position="109"/>
    </location>
</feature>